<gene>
    <name evidence="7 9" type="primary">tsaD</name>
    <name evidence="9" type="ORF">JBF11_05780</name>
</gene>
<dbReference type="InterPro" id="IPR022450">
    <property type="entry name" value="TsaD"/>
</dbReference>
<dbReference type="Gene3D" id="3.30.420.40">
    <property type="match status" value="2"/>
</dbReference>
<name>A0ABY5XZM3_9BACT</name>
<dbReference type="CDD" id="cd24133">
    <property type="entry name" value="ASKHA_NBD_TsaD_bac"/>
    <property type="match status" value="1"/>
</dbReference>
<feature type="binding site" evidence="7">
    <location>
        <position position="182"/>
    </location>
    <ligand>
        <name>substrate</name>
    </ligand>
</feature>
<feature type="binding site" evidence="7">
    <location>
        <position position="317"/>
    </location>
    <ligand>
        <name>Fe cation</name>
        <dbReference type="ChEBI" id="CHEBI:24875"/>
    </ligand>
</feature>
<dbReference type="GO" id="GO:0061711">
    <property type="term" value="F:tRNA N(6)-L-threonylcarbamoyladenine synthase activity"/>
    <property type="evidence" value="ECO:0007669"/>
    <property type="project" value="UniProtKB-EC"/>
</dbReference>
<dbReference type="Pfam" id="PF00814">
    <property type="entry name" value="TsaD"/>
    <property type="match status" value="1"/>
</dbReference>
<dbReference type="SUPFAM" id="SSF53067">
    <property type="entry name" value="Actin-like ATPase domain"/>
    <property type="match status" value="1"/>
</dbReference>
<dbReference type="PANTHER" id="PTHR11735:SF6">
    <property type="entry name" value="TRNA N6-ADENOSINE THREONYLCARBAMOYLTRANSFERASE, MITOCHONDRIAL"/>
    <property type="match status" value="1"/>
</dbReference>
<evidence type="ECO:0000256" key="3">
    <source>
        <dbReference type="ARBA" id="ARBA00022723"/>
    </source>
</evidence>
<protein>
    <recommendedName>
        <fullName evidence="7">tRNA N6-adenosine threonylcarbamoyltransferase</fullName>
        <ecNumber evidence="7">2.3.1.234</ecNumber>
    </recommendedName>
    <alternativeName>
        <fullName evidence="7">N6-L-threonylcarbamoyladenine synthase</fullName>
        <shortName evidence="7">t(6)A synthase</shortName>
    </alternativeName>
    <alternativeName>
        <fullName evidence="7">t(6)A37 threonylcarbamoyladenosine biosynthesis protein TsaD</fullName>
    </alternativeName>
    <alternativeName>
        <fullName evidence="7">tRNA threonylcarbamoyladenosine biosynthesis protein TsaD</fullName>
    </alternativeName>
</protein>
<accession>A0ABY5XZM3</accession>
<dbReference type="HAMAP" id="MF_01445">
    <property type="entry name" value="TsaD"/>
    <property type="match status" value="1"/>
</dbReference>
<dbReference type="InterPro" id="IPR017861">
    <property type="entry name" value="KAE1/TsaD"/>
</dbReference>
<dbReference type="PRINTS" id="PR00789">
    <property type="entry name" value="OSIALOPTASE"/>
</dbReference>
<dbReference type="PANTHER" id="PTHR11735">
    <property type="entry name" value="TRNA N6-ADENOSINE THREONYLCARBAMOYLTRANSFERASE"/>
    <property type="match status" value="1"/>
</dbReference>
<evidence type="ECO:0000256" key="6">
    <source>
        <dbReference type="ARBA" id="ARBA00048117"/>
    </source>
</evidence>
<dbReference type="RefSeq" id="WP_334314551.1">
    <property type="nucleotide sequence ID" value="NZ_CP065938.1"/>
</dbReference>
<dbReference type="InterPro" id="IPR000905">
    <property type="entry name" value="Gcp-like_dom"/>
</dbReference>
<feature type="binding site" evidence="7">
    <location>
        <position position="178"/>
    </location>
    <ligand>
        <name>substrate</name>
    </ligand>
</feature>
<evidence type="ECO:0000313" key="10">
    <source>
        <dbReference type="Proteomes" id="UP001058120"/>
    </source>
</evidence>
<evidence type="ECO:0000256" key="5">
    <source>
        <dbReference type="ARBA" id="ARBA00023315"/>
    </source>
</evidence>
<evidence type="ECO:0000256" key="7">
    <source>
        <dbReference type="HAMAP-Rule" id="MF_01445"/>
    </source>
</evidence>
<feature type="binding site" evidence="7">
    <location>
        <position position="289"/>
    </location>
    <ligand>
        <name>substrate</name>
    </ligand>
</feature>
<dbReference type="Proteomes" id="UP001058120">
    <property type="component" value="Chromosome"/>
</dbReference>
<evidence type="ECO:0000313" key="9">
    <source>
        <dbReference type="EMBL" id="UWX04996.1"/>
    </source>
</evidence>
<proteinExistence type="inferred from homology"/>
<keyword evidence="2 7" id="KW-0819">tRNA processing</keyword>
<feature type="binding site" evidence="7">
    <location>
        <position position="114"/>
    </location>
    <ligand>
        <name>Fe cation</name>
        <dbReference type="ChEBI" id="CHEBI:24875"/>
    </ligand>
</feature>
<dbReference type="EMBL" id="CP065938">
    <property type="protein sequence ID" value="UWX04996.1"/>
    <property type="molecule type" value="Genomic_DNA"/>
</dbReference>
<dbReference type="NCBIfam" id="TIGR00329">
    <property type="entry name" value="gcp_kae1"/>
    <property type="match status" value="1"/>
</dbReference>
<dbReference type="EC" id="2.3.1.234" evidence="7"/>
<feature type="binding site" evidence="7">
    <location>
        <begin position="132"/>
        <end position="136"/>
    </location>
    <ligand>
        <name>substrate</name>
    </ligand>
</feature>
<feature type="binding site" evidence="7">
    <location>
        <position position="110"/>
    </location>
    <ligand>
        <name>Fe cation</name>
        <dbReference type="ChEBI" id="CHEBI:24875"/>
    </ligand>
</feature>
<comment type="similarity">
    <text evidence="7">Belongs to the KAE1 / TsaD family.</text>
</comment>
<organism evidence="9 10">
    <name type="scientific">Taurinivorans muris</name>
    <dbReference type="NCBI Taxonomy" id="2787751"/>
    <lineage>
        <taxon>Bacteria</taxon>
        <taxon>Pseudomonadati</taxon>
        <taxon>Thermodesulfobacteriota</taxon>
        <taxon>Desulfovibrionia</taxon>
        <taxon>Desulfovibrionales</taxon>
        <taxon>Desulfovibrionaceae</taxon>
        <taxon>Taurinivorans</taxon>
    </lineage>
</organism>
<evidence type="ECO:0000259" key="8">
    <source>
        <dbReference type="Pfam" id="PF00814"/>
    </source>
</evidence>
<keyword evidence="1 7" id="KW-0808">Transferase</keyword>
<evidence type="ECO:0000256" key="1">
    <source>
        <dbReference type="ARBA" id="ARBA00022679"/>
    </source>
</evidence>
<keyword evidence="3 7" id="KW-0479">Metal-binding</keyword>
<comment type="cofactor">
    <cofactor evidence="7">
        <name>Fe(2+)</name>
        <dbReference type="ChEBI" id="CHEBI:29033"/>
    </cofactor>
    <text evidence="7">Binds 1 Fe(2+) ion per subunit.</text>
</comment>
<evidence type="ECO:0000256" key="4">
    <source>
        <dbReference type="ARBA" id="ARBA00023004"/>
    </source>
</evidence>
<sequence>MLVLGIETSCDDTGLALVDENGLVASVMASQVPIHALFGGVVPELASREHARLIGPLFDRLLQESGKSLQHIDRIAVTRGPGLLGSLLVGVSFAKTLSLAADIPLIGINHLHAHLLAAGLENEIPFPALGVLVSGGHTHLIRMDSPVDMHVLGKTLDDAAGEACDKFGKMLGLPYPGGMYLDKLGQLGDVDKHLFPRPYIKNETYDFSFSGMKTAAALWLEQHKNAGLHLPPLGKEYAEEFFENAPSETKNGAASYLYAVADTLVIKARRAIKEFPAACIIVAGGVAANSFVRRRFAEFAREMRLPLYIPQNKFCSDNGIMVAYTGLLLAKSGLCHDDTLTAVPRGRIIPCDYKKC</sequence>
<dbReference type="NCBIfam" id="TIGR03723">
    <property type="entry name" value="T6A_TsaD_YgjD"/>
    <property type="match status" value="1"/>
</dbReference>
<comment type="subcellular location">
    <subcellularLocation>
        <location evidence="7">Cytoplasm</location>
    </subcellularLocation>
</comment>
<keyword evidence="7" id="KW-0963">Cytoplasm</keyword>
<keyword evidence="5 7" id="KW-0012">Acyltransferase</keyword>
<feature type="binding site" evidence="7">
    <location>
        <position position="165"/>
    </location>
    <ligand>
        <name>substrate</name>
    </ligand>
</feature>
<keyword evidence="4 7" id="KW-0408">Iron</keyword>
<comment type="catalytic activity">
    <reaction evidence="6 7">
        <text>L-threonylcarbamoyladenylate + adenosine(37) in tRNA = N(6)-L-threonylcarbamoyladenosine(37) in tRNA + AMP + H(+)</text>
        <dbReference type="Rhea" id="RHEA:37059"/>
        <dbReference type="Rhea" id="RHEA-COMP:10162"/>
        <dbReference type="Rhea" id="RHEA-COMP:10163"/>
        <dbReference type="ChEBI" id="CHEBI:15378"/>
        <dbReference type="ChEBI" id="CHEBI:73682"/>
        <dbReference type="ChEBI" id="CHEBI:74411"/>
        <dbReference type="ChEBI" id="CHEBI:74418"/>
        <dbReference type="ChEBI" id="CHEBI:456215"/>
        <dbReference type="EC" id="2.3.1.234"/>
    </reaction>
</comment>
<comment type="function">
    <text evidence="7">Required for the formation of a threonylcarbamoyl group on adenosine at position 37 (t(6)A37) in tRNAs that read codons beginning with adenine. Is involved in the transfer of the threonylcarbamoyl moiety of threonylcarbamoyl-AMP (TC-AMP) to the N6 group of A37, together with TsaE and TsaB. TsaD likely plays a direct catalytic role in this reaction.</text>
</comment>
<keyword evidence="10" id="KW-1185">Reference proteome</keyword>
<reference evidence="9" key="1">
    <citation type="submission" date="2020-12" db="EMBL/GenBank/DDBJ databases">
        <title>Taurinivorans muris gen. nov., sp. nov., fundamental and realized metabolic niche of a ubiquitous sulfidogenic bacterium in the murine intestine.</title>
        <authorList>
            <person name="Ye H."/>
            <person name="Hanson B.T."/>
            <person name="Loy A."/>
        </authorList>
    </citation>
    <scope>NUCLEOTIDE SEQUENCE</scope>
    <source>
        <strain evidence="9">LT0009</strain>
    </source>
</reference>
<dbReference type="InterPro" id="IPR043129">
    <property type="entry name" value="ATPase_NBD"/>
</dbReference>
<evidence type="ECO:0000256" key="2">
    <source>
        <dbReference type="ARBA" id="ARBA00022694"/>
    </source>
</evidence>
<feature type="domain" description="Gcp-like" evidence="8">
    <location>
        <begin position="23"/>
        <end position="324"/>
    </location>
</feature>